<evidence type="ECO:0000313" key="1">
    <source>
        <dbReference type="EMBL" id="QNP30041.1"/>
    </source>
</evidence>
<dbReference type="InterPro" id="IPR002636">
    <property type="entry name" value="DUF29"/>
</dbReference>
<dbReference type="EMBL" id="CP060822">
    <property type="protein sequence ID" value="QNP30041.1"/>
    <property type="molecule type" value="Genomic_DNA"/>
</dbReference>
<keyword evidence="2" id="KW-1185">Reference proteome</keyword>
<dbReference type="KEGG" id="ccur:IAR63_02875"/>
<dbReference type="Proteomes" id="UP000516013">
    <property type="component" value="Chromosome"/>
</dbReference>
<dbReference type="AlphaFoldDB" id="A0A7H0F1X5"/>
<protein>
    <submittedName>
        <fullName evidence="1">DUF29 domain-containing protein</fullName>
    </submittedName>
</protein>
<dbReference type="Gene3D" id="1.20.1220.20">
    <property type="entry name" value="Uncharcterised protein PF01724"/>
    <property type="match status" value="1"/>
</dbReference>
<gene>
    <name evidence="1" type="ORF">IAR63_02875</name>
</gene>
<name>A0A7H0F1X5_9CYAN</name>
<organism evidence="1 2">
    <name type="scientific">Cylindrospermopsis curvispora GIHE-G1</name>
    <dbReference type="NCBI Taxonomy" id="2666332"/>
    <lineage>
        <taxon>Bacteria</taxon>
        <taxon>Bacillati</taxon>
        <taxon>Cyanobacteriota</taxon>
        <taxon>Cyanophyceae</taxon>
        <taxon>Nostocales</taxon>
        <taxon>Aphanizomenonaceae</taxon>
        <taxon>Cylindrospermopsis</taxon>
    </lineage>
</organism>
<dbReference type="PANTHER" id="PTHR34235">
    <property type="entry name" value="SLR1203 PROTEIN-RELATED"/>
    <property type="match status" value="1"/>
</dbReference>
<dbReference type="PANTHER" id="PTHR34235:SF3">
    <property type="entry name" value="SLR1203 PROTEIN"/>
    <property type="match status" value="1"/>
</dbReference>
<accession>A0A7H0F1X5</accession>
<dbReference type="Pfam" id="PF01724">
    <property type="entry name" value="DUF29"/>
    <property type="match status" value="1"/>
</dbReference>
<evidence type="ECO:0000313" key="2">
    <source>
        <dbReference type="Proteomes" id="UP000516013"/>
    </source>
</evidence>
<proteinExistence type="predicted"/>
<sequence>MQTKLSQVQPTLYDSDYHLWVLETVKQLESRDFNSVDWNNLIDEVRDLSRREKRRMQSLLTLLIEHLLKSTYWESEKPTNLAHWQAEITNFRKQIKRELKASPSLNTYLKEIFIECYQDAREIAARRSQLPLITFPVEPTTDLETILNENWFPI</sequence>
<reference evidence="1 2" key="1">
    <citation type="submission" date="2020-08" db="EMBL/GenBank/DDBJ databases">
        <title>Complete genome sequence of Raphidiopsis curvispora isolated from drinking water reservoir in South Korea.</title>
        <authorList>
            <person name="Jeong J."/>
        </authorList>
    </citation>
    <scope>NUCLEOTIDE SEQUENCE [LARGE SCALE GENOMIC DNA]</scope>
    <source>
        <strain evidence="1 2">GIHE-G1</strain>
    </source>
</reference>
<dbReference type="RefSeq" id="WP_057177415.1">
    <property type="nucleotide sequence ID" value="NZ_CP060822.1"/>
</dbReference>